<evidence type="ECO:0000259" key="7">
    <source>
        <dbReference type="PROSITE" id="PS51481"/>
    </source>
</evidence>
<dbReference type="Pfam" id="PF02733">
    <property type="entry name" value="Dak1"/>
    <property type="match status" value="1"/>
</dbReference>
<dbReference type="InterPro" id="IPR004006">
    <property type="entry name" value="DhaK_dom"/>
</dbReference>
<dbReference type="SUPFAM" id="SSF82549">
    <property type="entry name" value="DAK1/DegV-like"/>
    <property type="match status" value="1"/>
</dbReference>
<evidence type="ECO:0000256" key="5">
    <source>
        <dbReference type="SAM" id="MobiDB-lite"/>
    </source>
</evidence>
<dbReference type="Gene3D" id="1.25.40.340">
    <property type="match status" value="1"/>
</dbReference>
<gene>
    <name evidence="8" type="ORF">GCM10023353_19880</name>
</gene>
<protein>
    <submittedName>
        <fullName evidence="8">Dihydroxyacetone kinase family protein</fullName>
    </submittedName>
</protein>
<keyword evidence="3 8" id="KW-0418">Kinase</keyword>
<keyword evidence="1" id="KW-0808">Transferase</keyword>
<evidence type="ECO:0000313" key="9">
    <source>
        <dbReference type="Proteomes" id="UP001500839"/>
    </source>
</evidence>
<dbReference type="EMBL" id="BAABKQ010000001">
    <property type="protein sequence ID" value="GAA4814575.1"/>
    <property type="molecule type" value="Genomic_DNA"/>
</dbReference>
<feature type="region of interest" description="Disordered" evidence="5">
    <location>
        <begin position="334"/>
        <end position="379"/>
    </location>
</feature>
<organism evidence="8 9">
    <name type="scientific">Tomitella cavernea</name>
    <dbReference type="NCBI Taxonomy" id="1387982"/>
    <lineage>
        <taxon>Bacteria</taxon>
        <taxon>Bacillati</taxon>
        <taxon>Actinomycetota</taxon>
        <taxon>Actinomycetes</taxon>
        <taxon>Mycobacteriales</taxon>
        <taxon>Tomitella</taxon>
    </lineage>
</organism>
<dbReference type="GO" id="GO:0016301">
    <property type="term" value="F:kinase activity"/>
    <property type="evidence" value="ECO:0007669"/>
    <property type="project" value="UniProtKB-KW"/>
</dbReference>
<feature type="compositionally biased region" description="Low complexity" evidence="5">
    <location>
        <begin position="361"/>
        <end position="370"/>
    </location>
</feature>
<accession>A0ABP9CMU2</accession>
<reference evidence="9" key="1">
    <citation type="journal article" date="2019" name="Int. J. Syst. Evol. Microbiol.">
        <title>The Global Catalogue of Microorganisms (GCM) 10K type strain sequencing project: providing services to taxonomists for standard genome sequencing and annotation.</title>
        <authorList>
            <consortium name="The Broad Institute Genomics Platform"/>
            <consortium name="The Broad Institute Genome Sequencing Center for Infectious Disease"/>
            <person name="Wu L."/>
            <person name="Ma J."/>
        </authorList>
    </citation>
    <scope>NUCLEOTIDE SEQUENCE [LARGE SCALE GENOMIC DNA]</scope>
    <source>
        <strain evidence="9">JCM 18542</strain>
    </source>
</reference>
<dbReference type="PANTHER" id="PTHR28629">
    <property type="entry name" value="TRIOKINASE/FMN CYCLASE"/>
    <property type="match status" value="1"/>
</dbReference>
<dbReference type="PROSITE" id="PS51481">
    <property type="entry name" value="DHAK"/>
    <property type="match status" value="1"/>
</dbReference>
<feature type="domain" description="DhaK" evidence="7">
    <location>
        <begin position="9"/>
        <end position="336"/>
    </location>
</feature>
<proteinExistence type="predicted"/>
<evidence type="ECO:0000256" key="2">
    <source>
        <dbReference type="ARBA" id="ARBA00022741"/>
    </source>
</evidence>
<dbReference type="InterPro" id="IPR004007">
    <property type="entry name" value="DhaL_dom"/>
</dbReference>
<dbReference type="Proteomes" id="UP001500839">
    <property type="component" value="Unassembled WGS sequence"/>
</dbReference>
<dbReference type="RefSeq" id="WP_345602259.1">
    <property type="nucleotide sequence ID" value="NZ_BAABKQ010000001.1"/>
</dbReference>
<comment type="caution">
    <text evidence="8">The sequence shown here is derived from an EMBL/GenBank/DDBJ whole genome shotgun (WGS) entry which is preliminary data.</text>
</comment>
<evidence type="ECO:0000256" key="1">
    <source>
        <dbReference type="ARBA" id="ARBA00022679"/>
    </source>
</evidence>
<evidence type="ECO:0000256" key="4">
    <source>
        <dbReference type="ARBA" id="ARBA00022840"/>
    </source>
</evidence>
<dbReference type="Gene3D" id="3.40.50.10440">
    <property type="entry name" value="Dihydroxyacetone kinase, domain 1"/>
    <property type="match status" value="1"/>
</dbReference>
<dbReference type="PROSITE" id="PS51480">
    <property type="entry name" value="DHAL"/>
    <property type="match status" value="1"/>
</dbReference>
<keyword evidence="2" id="KW-0547">Nucleotide-binding</keyword>
<dbReference type="SUPFAM" id="SSF101473">
    <property type="entry name" value="DhaL-like"/>
    <property type="match status" value="1"/>
</dbReference>
<evidence type="ECO:0000256" key="3">
    <source>
        <dbReference type="ARBA" id="ARBA00022777"/>
    </source>
</evidence>
<evidence type="ECO:0000259" key="6">
    <source>
        <dbReference type="PROSITE" id="PS51480"/>
    </source>
</evidence>
<keyword evidence="4" id="KW-0067">ATP-binding</keyword>
<feature type="domain" description="DhaL" evidence="6">
    <location>
        <begin position="382"/>
        <end position="593"/>
    </location>
</feature>
<name>A0ABP9CMU2_9ACTN</name>
<dbReference type="NCBIfam" id="NF011049">
    <property type="entry name" value="PRK14479.1"/>
    <property type="match status" value="1"/>
</dbReference>
<evidence type="ECO:0000313" key="8">
    <source>
        <dbReference type="EMBL" id="GAA4814575.1"/>
    </source>
</evidence>
<dbReference type="PANTHER" id="PTHR28629:SF4">
    <property type="entry name" value="TRIOKINASE_FMN CYCLASE"/>
    <property type="match status" value="1"/>
</dbReference>
<dbReference type="InterPro" id="IPR050861">
    <property type="entry name" value="Dihydroxyacetone_Kinase"/>
</dbReference>
<dbReference type="SMART" id="SM01120">
    <property type="entry name" value="Dak2"/>
    <property type="match status" value="1"/>
</dbReference>
<sequence length="595" mass="60658">MAHTQFVNSPKSFVADAIRGLTACTDDLAWHADPGYLTRRTPPERGRVAVLSGGGSGHEPMHAGFIGRGMLAGACPGLVFTSPNALQIDAATRAVDAGAGVVHVVKNYTGDVLNFRIAADLARERGVAVEHVLVADDVASDKGTDEAGEPVGPGMRGTAATIAVEKICGAAADRGDDLAAVAALGRRVADGARSMAAALRPCTLPGADEPSFDLPEGQIEIGIGIHGERGTERRDAMPARDLVRLLADRILASLRPADGDRLIAVVNGLGASHPLELHLLFGELHDHLAHRGLVVARSLVGSFTTALDMAGASITLIRCDDEILELWDAPTEAPAWPNAPSRRVHGPGAAAPSSGREEAPGGEASGAAPAPGRPDVRPPGIGAVGEWLGAWARRVIDEEPALTRLDRQAGDGDFGTNMVAALGRLDVEALRTASSPAQAFAAVSDAYLGHAGGTSGALFGVWFRRLGSAAADAGADAGSVVFAVPDLARGARSGLDAITALGGARPGDKTMIDALDPAVRALETAVADGRDTGATPSAAAALSSAADAAVRGAESTAEITARRGRASYIGEAARGVVDPGALVMAWLFEEASRAA</sequence>
<dbReference type="Gene3D" id="3.30.1180.20">
    <property type="entry name" value="Dihydroxyacetone kinase, domain 2"/>
    <property type="match status" value="1"/>
</dbReference>
<dbReference type="InterPro" id="IPR036117">
    <property type="entry name" value="DhaL_dom_sf"/>
</dbReference>
<keyword evidence="9" id="KW-1185">Reference proteome</keyword>
<dbReference type="Pfam" id="PF02734">
    <property type="entry name" value="Dak2"/>
    <property type="match status" value="1"/>
</dbReference>